<dbReference type="EMBL" id="CAOQHR010000005">
    <property type="protein sequence ID" value="CAI6335384.1"/>
    <property type="molecule type" value="Genomic_DNA"/>
</dbReference>
<organism evidence="1 2">
    <name type="scientific">Periconia digitata</name>
    <dbReference type="NCBI Taxonomy" id="1303443"/>
    <lineage>
        <taxon>Eukaryota</taxon>
        <taxon>Fungi</taxon>
        <taxon>Dikarya</taxon>
        <taxon>Ascomycota</taxon>
        <taxon>Pezizomycotina</taxon>
        <taxon>Dothideomycetes</taxon>
        <taxon>Pleosporomycetidae</taxon>
        <taxon>Pleosporales</taxon>
        <taxon>Massarineae</taxon>
        <taxon>Periconiaceae</taxon>
        <taxon>Periconia</taxon>
    </lineage>
</organism>
<dbReference type="AlphaFoldDB" id="A0A9W4UHF4"/>
<sequence>MPNRYCTWRAARSGNDWHVYHHRVQRHFTIAIVPLVLHVRKSNLLFKRRIFIPSDSRSLPFLPLARCACELNVCCDCSLYHVIETQGDLGLSLSLDVEPHNLMTMTIIDHDTGRAFKIGGLREDTGKRHLSREIVCL</sequence>
<reference evidence="1" key="1">
    <citation type="submission" date="2023-01" db="EMBL/GenBank/DDBJ databases">
        <authorList>
            <person name="Van Ghelder C."/>
            <person name="Rancurel C."/>
        </authorList>
    </citation>
    <scope>NUCLEOTIDE SEQUENCE</scope>
    <source>
        <strain evidence="1">CNCM I-4278</strain>
    </source>
</reference>
<evidence type="ECO:0000313" key="1">
    <source>
        <dbReference type="EMBL" id="CAI6335384.1"/>
    </source>
</evidence>
<proteinExistence type="predicted"/>
<gene>
    <name evidence="1" type="ORF">PDIGIT_LOCUS8465</name>
</gene>
<comment type="caution">
    <text evidence="1">The sequence shown here is derived from an EMBL/GenBank/DDBJ whole genome shotgun (WGS) entry which is preliminary data.</text>
</comment>
<protein>
    <submittedName>
        <fullName evidence="1">Uncharacterized protein</fullName>
    </submittedName>
</protein>
<evidence type="ECO:0000313" key="2">
    <source>
        <dbReference type="Proteomes" id="UP001152607"/>
    </source>
</evidence>
<accession>A0A9W4UHF4</accession>
<keyword evidence="2" id="KW-1185">Reference proteome</keyword>
<dbReference type="Proteomes" id="UP001152607">
    <property type="component" value="Unassembled WGS sequence"/>
</dbReference>
<name>A0A9W4UHF4_9PLEO</name>